<dbReference type="PANTHER" id="PTHR16517">
    <property type="entry name" value="TUBBY-RELATED"/>
    <property type="match status" value="1"/>
</dbReference>
<accession>A0AAX4NYY9</accession>
<reference evidence="4 5" key="1">
    <citation type="submission" date="2024-03" db="EMBL/GenBank/DDBJ databases">
        <title>Complete genome sequence of the green alga Chloropicon roscoffensis RCC1871.</title>
        <authorList>
            <person name="Lemieux C."/>
            <person name="Pombert J.-F."/>
            <person name="Otis C."/>
            <person name="Turmel M."/>
        </authorList>
    </citation>
    <scope>NUCLEOTIDE SEQUENCE [LARGE SCALE GENOMIC DNA]</scope>
    <source>
        <strain evidence="4 5">RCC1871</strain>
    </source>
</reference>
<dbReference type="InterPro" id="IPR000007">
    <property type="entry name" value="Tubby_C"/>
</dbReference>
<dbReference type="Pfam" id="PF01167">
    <property type="entry name" value="Tub"/>
    <property type="match status" value="1"/>
</dbReference>
<dbReference type="Gene3D" id="3.20.90.10">
    <property type="entry name" value="Tubby Protein, Chain A"/>
    <property type="match status" value="1"/>
</dbReference>
<dbReference type="PANTHER" id="PTHR16517:SF7">
    <property type="entry name" value="PROTEIN KING TUBBY"/>
    <property type="match status" value="1"/>
</dbReference>
<sequence length="453" mass="49365">MPLSPHFSPRASGFEEDGEAEGAGSVRNKIVQGLALVKRNLAGAFGEAQRGREASAGACEAGLQPPPPSPADLGSPARKVPAGSGPPRGGVVGCAFDIMGKKEVQALTGNHAAIAPAPPASALAPASPPACLPRTEISPRQADWADGLPPDFLEDLARLLSDACQPGEWANVQDVYSASAVCRSWRQAVHRSCFLRSPASLEPARPRTVRRTCSDRMICHPSQLLERLATSEDIIRCYIRRDRTRGPFPHRRYDLYLGEDHSKEGKHLLVAHHHLLATRSSYGIYLAGSGKGASLPTQHERLGQLQSTPYGTAFELHQAQGLGPREGRVRRTKSGSVKYSFNMLGGRGPRSVRVRLEDQAEDEGGEDGTVLENKLPRWHELLQCWCLDFGGRVKCASVKNFQLVSRDDQEEIILQFGKVEPDVFTMDFRPKVLSAQQAFMICLSSFDSKLSCF</sequence>
<evidence type="ECO:0000256" key="1">
    <source>
        <dbReference type="ARBA" id="ARBA00007129"/>
    </source>
</evidence>
<feature type="domain" description="Tubby C-terminal" evidence="3">
    <location>
        <begin position="229"/>
        <end position="448"/>
    </location>
</feature>
<evidence type="ECO:0000313" key="4">
    <source>
        <dbReference type="EMBL" id="WZN58888.1"/>
    </source>
</evidence>
<feature type="region of interest" description="Disordered" evidence="2">
    <location>
        <begin position="1"/>
        <end position="25"/>
    </location>
</feature>
<dbReference type="SUPFAM" id="SSF54518">
    <property type="entry name" value="Tubby C-terminal domain-like"/>
    <property type="match status" value="1"/>
</dbReference>
<dbReference type="AlphaFoldDB" id="A0AAX4NYY9"/>
<gene>
    <name evidence="4" type="ORF">HKI87_01g04120</name>
</gene>
<feature type="region of interest" description="Disordered" evidence="2">
    <location>
        <begin position="47"/>
        <end position="86"/>
    </location>
</feature>
<organism evidence="4 5">
    <name type="scientific">Chloropicon roscoffensis</name>
    <dbReference type="NCBI Taxonomy" id="1461544"/>
    <lineage>
        <taxon>Eukaryota</taxon>
        <taxon>Viridiplantae</taxon>
        <taxon>Chlorophyta</taxon>
        <taxon>Chloropicophyceae</taxon>
        <taxon>Chloropicales</taxon>
        <taxon>Chloropicaceae</taxon>
        <taxon>Chloropicon</taxon>
    </lineage>
</organism>
<evidence type="ECO:0000256" key="2">
    <source>
        <dbReference type="SAM" id="MobiDB-lite"/>
    </source>
</evidence>
<evidence type="ECO:0000313" key="5">
    <source>
        <dbReference type="Proteomes" id="UP001472866"/>
    </source>
</evidence>
<proteinExistence type="inferred from homology"/>
<comment type="similarity">
    <text evidence="1">Belongs to the TUB family.</text>
</comment>
<name>A0AAX4NYY9_9CHLO</name>
<keyword evidence="5" id="KW-1185">Reference proteome</keyword>
<dbReference type="EMBL" id="CP151501">
    <property type="protein sequence ID" value="WZN58888.1"/>
    <property type="molecule type" value="Genomic_DNA"/>
</dbReference>
<dbReference type="Proteomes" id="UP001472866">
    <property type="component" value="Chromosome 01"/>
</dbReference>
<protein>
    <submittedName>
        <fullName evidence="4">Tubby-like F-box protein</fullName>
    </submittedName>
</protein>
<evidence type="ECO:0000259" key="3">
    <source>
        <dbReference type="Pfam" id="PF01167"/>
    </source>
</evidence>
<dbReference type="InterPro" id="IPR025659">
    <property type="entry name" value="Tubby-like_C"/>
</dbReference>